<comment type="caution">
    <text evidence="1">The sequence shown here is derived from an EMBL/GenBank/DDBJ whole genome shotgun (WGS) entry which is preliminary data.</text>
</comment>
<evidence type="ECO:0000313" key="1">
    <source>
        <dbReference type="EMBL" id="KAK7477587.1"/>
    </source>
</evidence>
<accession>A0ABD0JSM7</accession>
<feature type="non-terminal residue" evidence="1">
    <location>
        <position position="1"/>
    </location>
</feature>
<keyword evidence="2" id="KW-1185">Reference proteome</keyword>
<name>A0ABD0JSM7_9CAEN</name>
<gene>
    <name evidence="1" type="ORF">BaRGS_00031192</name>
</gene>
<sequence>HGQSPEKKKMSSSLSQFCVFVQFVCVKASGASTFDLNFCAAALGDEQHAAALETKLQSPEMILRKYIG</sequence>
<dbReference type="EMBL" id="JACVVK020000346">
    <property type="protein sequence ID" value="KAK7477587.1"/>
    <property type="molecule type" value="Genomic_DNA"/>
</dbReference>
<dbReference type="AlphaFoldDB" id="A0ABD0JSM7"/>
<organism evidence="1 2">
    <name type="scientific">Batillaria attramentaria</name>
    <dbReference type="NCBI Taxonomy" id="370345"/>
    <lineage>
        <taxon>Eukaryota</taxon>
        <taxon>Metazoa</taxon>
        <taxon>Spiralia</taxon>
        <taxon>Lophotrochozoa</taxon>
        <taxon>Mollusca</taxon>
        <taxon>Gastropoda</taxon>
        <taxon>Caenogastropoda</taxon>
        <taxon>Sorbeoconcha</taxon>
        <taxon>Cerithioidea</taxon>
        <taxon>Batillariidae</taxon>
        <taxon>Batillaria</taxon>
    </lineage>
</organism>
<reference evidence="1 2" key="1">
    <citation type="journal article" date="2023" name="Sci. Data">
        <title>Genome assembly of the Korean intertidal mud-creeper Batillaria attramentaria.</title>
        <authorList>
            <person name="Patra A.K."/>
            <person name="Ho P.T."/>
            <person name="Jun S."/>
            <person name="Lee S.J."/>
            <person name="Kim Y."/>
            <person name="Won Y.J."/>
        </authorList>
    </citation>
    <scope>NUCLEOTIDE SEQUENCE [LARGE SCALE GENOMIC DNA]</scope>
    <source>
        <strain evidence="1">Wonlab-2016</strain>
    </source>
</reference>
<proteinExistence type="predicted"/>
<protein>
    <submittedName>
        <fullName evidence="1">Uncharacterized protein</fullName>
    </submittedName>
</protein>
<evidence type="ECO:0000313" key="2">
    <source>
        <dbReference type="Proteomes" id="UP001519460"/>
    </source>
</evidence>
<dbReference type="Proteomes" id="UP001519460">
    <property type="component" value="Unassembled WGS sequence"/>
</dbReference>